<dbReference type="EMBL" id="JAWDGP010001549">
    <property type="protein sequence ID" value="KAK3790346.1"/>
    <property type="molecule type" value="Genomic_DNA"/>
</dbReference>
<evidence type="ECO:0000313" key="1">
    <source>
        <dbReference type="EMBL" id="KAK3790346.1"/>
    </source>
</evidence>
<evidence type="ECO:0000313" key="2">
    <source>
        <dbReference type="Proteomes" id="UP001283361"/>
    </source>
</evidence>
<organism evidence="1 2">
    <name type="scientific">Elysia crispata</name>
    <name type="common">lettuce slug</name>
    <dbReference type="NCBI Taxonomy" id="231223"/>
    <lineage>
        <taxon>Eukaryota</taxon>
        <taxon>Metazoa</taxon>
        <taxon>Spiralia</taxon>
        <taxon>Lophotrochozoa</taxon>
        <taxon>Mollusca</taxon>
        <taxon>Gastropoda</taxon>
        <taxon>Heterobranchia</taxon>
        <taxon>Euthyneura</taxon>
        <taxon>Panpulmonata</taxon>
        <taxon>Sacoglossa</taxon>
        <taxon>Placobranchoidea</taxon>
        <taxon>Plakobranchidae</taxon>
        <taxon>Elysia</taxon>
    </lineage>
</organism>
<keyword evidence="2" id="KW-1185">Reference proteome</keyword>
<dbReference type="AlphaFoldDB" id="A0AAE1ANC6"/>
<reference evidence="1" key="1">
    <citation type="journal article" date="2023" name="G3 (Bethesda)">
        <title>A reference genome for the long-term kleptoplast-retaining sea slug Elysia crispata morphotype clarki.</title>
        <authorList>
            <person name="Eastman K.E."/>
            <person name="Pendleton A.L."/>
            <person name="Shaikh M.A."/>
            <person name="Suttiyut T."/>
            <person name="Ogas R."/>
            <person name="Tomko P."/>
            <person name="Gavelis G."/>
            <person name="Widhalm J.R."/>
            <person name="Wisecaver J.H."/>
        </authorList>
    </citation>
    <scope>NUCLEOTIDE SEQUENCE</scope>
    <source>
        <strain evidence="1">ECLA1</strain>
    </source>
</reference>
<name>A0AAE1ANC6_9GAST</name>
<sequence length="67" mass="7828">MTIISYNLSCRQGETLLFRIHGSSRTFERCVPKSSEFFLDSQSPMRRYSRERCPGMSLRKKKLLGLP</sequence>
<accession>A0AAE1ANC6</accession>
<comment type="caution">
    <text evidence="1">The sequence shown here is derived from an EMBL/GenBank/DDBJ whole genome shotgun (WGS) entry which is preliminary data.</text>
</comment>
<gene>
    <name evidence="1" type="ORF">RRG08_062579</name>
</gene>
<dbReference type="Proteomes" id="UP001283361">
    <property type="component" value="Unassembled WGS sequence"/>
</dbReference>
<protein>
    <submittedName>
        <fullName evidence="1">Uncharacterized protein</fullName>
    </submittedName>
</protein>
<proteinExistence type="predicted"/>